<feature type="region of interest" description="Disordered" evidence="2">
    <location>
        <begin position="97"/>
        <end position="116"/>
    </location>
</feature>
<comment type="similarity">
    <text evidence="1">Belongs to the methyltransferase superfamily. L-isoaspartyl/D-aspartyl protein methyltransferase family.</text>
</comment>
<dbReference type="GO" id="GO:0004719">
    <property type="term" value="F:protein-L-isoaspartate (D-aspartate) O-methyltransferase activity"/>
    <property type="evidence" value="ECO:0007669"/>
    <property type="project" value="InterPro"/>
</dbReference>
<keyword evidence="4" id="KW-1185">Reference proteome</keyword>
<dbReference type="PANTHER" id="PTHR11579">
    <property type="entry name" value="PROTEIN-L-ISOASPARTATE O-METHYLTRANSFERASE"/>
    <property type="match status" value="1"/>
</dbReference>
<evidence type="ECO:0000313" key="4">
    <source>
        <dbReference type="Proteomes" id="UP000823749"/>
    </source>
</evidence>
<evidence type="ECO:0000313" key="3">
    <source>
        <dbReference type="EMBL" id="KAG5523023.1"/>
    </source>
</evidence>
<dbReference type="InterPro" id="IPR029063">
    <property type="entry name" value="SAM-dependent_MTases_sf"/>
</dbReference>
<evidence type="ECO:0000256" key="2">
    <source>
        <dbReference type="SAM" id="MobiDB-lite"/>
    </source>
</evidence>
<organism evidence="3 4">
    <name type="scientific">Rhododendron griersonianum</name>
    <dbReference type="NCBI Taxonomy" id="479676"/>
    <lineage>
        <taxon>Eukaryota</taxon>
        <taxon>Viridiplantae</taxon>
        <taxon>Streptophyta</taxon>
        <taxon>Embryophyta</taxon>
        <taxon>Tracheophyta</taxon>
        <taxon>Spermatophyta</taxon>
        <taxon>Magnoliopsida</taxon>
        <taxon>eudicotyledons</taxon>
        <taxon>Gunneridae</taxon>
        <taxon>Pentapetalae</taxon>
        <taxon>asterids</taxon>
        <taxon>Ericales</taxon>
        <taxon>Ericaceae</taxon>
        <taxon>Ericoideae</taxon>
        <taxon>Rhodoreae</taxon>
        <taxon>Rhododendron</taxon>
    </lineage>
</organism>
<dbReference type="AlphaFoldDB" id="A0AAV6I396"/>
<dbReference type="EMBL" id="JACTNZ010000012">
    <property type="protein sequence ID" value="KAG5523023.1"/>
    <property type="molecule type" value="Genomic_DNA"/>
</dbReference>
<sequence>MVEHLQRYGVITSKKVSEVMETVDRALFVPEGIPPYVDSPMQIGHNATISAPHMHAMCLQLLEENLKPGMHALDVGSGRNDVNFNNKVWDKGEMVELTSQPKRSPRRPPANVFWPPTTLDRSRNPQIWYLASGCFEPGCPSKHLTQLPNPLKIPFWFSSQAQSRQWVASPRQNMSSAPVSIPSLPWWAELNRLADGREAREEGEFGLEDVGDEADTDNKLEDVVVNSDDSVDDGEL</sequence>
<accession>A0AAV6I396</accession>
<reference evidence="3" key="1">
    <citation type="submission" date="2020-08" db="EMBL/GenBank/DDBJ databases">
        <title>Plant Genome Project.</title>
        <authorList>
            <person name="Zhang R.-G."/>
        </authorList>
    </citation>
    <scope>NUCLEOTIDE SEQUENCE</scope>
    <source>
        <strain evidence="3">WSP0</strain>
        <tissue evidence="3">Leaf</tissue>
    </source>
</reference>
<proteinExistence type="inferred from homology"/>
<dbReference type="PANTHER" id="PTHR11579:SF28">
    <property type="entry name" value="PROTEIN-L-ISOASPARTATE O-METHYLTRANSFERASE 1"/>
    <property type="match status" value="1"/>
</dbReference>
<dbReference type="InterPro" id="IPR000682">
    <property type="entry name" value="PCMT"/>
</dbReference>
<gene>
    <name evidence="3" type="ORF">RHGRI_034989</name>
</gene>
<evidence type="ECO:0000256" key="1">
    <source>
        <dbReference type="ARBA" id="ARBA00005369"/>
    </source>
</evidence>
<feature type="region of interest" description="Disordered" evidence="2">
    <location>
        <begin position="199"/>
        <end position="236"/>
    </location>
</feature>
<dbReference type="SUPFAM" id="SSF53335">
    <property type="entry name" value="S-adenosyl-L-methionine-dependent methyltransferases"/>
    <property type="match status" value="1"/>
</dbReference>
<dbReference type="GO" id="GO:0005737">
    <property type="term" value="C:cytoplasm"/>
    <property type="evidence" value="ECO:0007669"/>
    <property type="project" value="TreeGrafter"/>
</dbReference>
<dbReference type="Proteomes" id="UP000823749">
    <property type="component" value="Chromosome 12"/>
</dbReference>
<dbReference type="Pfam" id="PF01135">
    <property type="entry name" value="PCMT"/>
    <property type="match status" value="1"/>
</dbReference>
<comment type="caution">
    <text evidence="3">The sequence shown here is derived from an EMBL/GenBank/DDBJ whole genome shotgun (WGS) entry which is preliminary data.</text>
</comment>
<dbReference type="Gene3D" id="3.40.50.150">
    <property type="entry name" value="Vaccinia Virus protein VP39"/>
    <property type="match status" value="1"/>
</dbReference>
<protein>
    <submittedName>
        <fullName evidence="3">Uncharacterized protein</fullName>
    </submittedName>
</protein>
<name>A0AAV6I396_9ERIC</name>
<feature type="compositionally biased region" description="Acidic residues" evidence="2">
    <location>
        <begin position="204"/>
        <end position="215"/>
    </location>
</feature>